<dbReference type="EMBL" id="GHWJ01010248">
    <property type="protein sequence ID" value="NOV42985.1"/>
    <property type="molecule type" value="Transcribed_RNA"/>
</dbReference>
<sequence>MNWHYAGPRFQFAAELALFSACVRSVVDDSLNCPFNCSLQDSWRVSVDALKCEKNFFFQNQLLKYVLEGYRAIAIDTGFFFCVYACTLLGFFS</sequence>
<protein>
    <submittedName>
        <fullName evidence="2">Uncharacterized protein</fullName>
    </submittedName>
</protein>
<dbReference type="AlphaFoldDB" id="A0A6M2DA40"/>
<feature type="transmembrane region" description="Helical" evidence="1">
    <location>
        <begin position="72"/>
        <end position="92"/>
    </location>
</feature>
<reference evidence="2" key="1">
    <citation type="submission" date="2019-09" db="EMBL/GenBank/DDBJ databases">
        <title>Organ-specific transcriptomic study of the physiology of the cattle tick, Rhipicephalus microplus.</title>
        <authorList>
            <person name="Tirloni L."/>
            <person name="Braz G."/>
            <person name="Gandara A.C.P."/>
            <person name="Sabadin G.A."/>
            <person name="da Silva R.M."/>
            <person name="Guizzo M.G."/>
            <person name="Machado J.A."/>
            <person name="Costa E.P."/>
            <person name="Gomes H.F."/>
            <person name="Moraes J."/>
            <person name="Mota M.B.S."/>
            <person name="Mesquita R.D."/>
            <person name="Alvarenga P.H."/>
            <person name="Alves F."/>
            <person name="Seixas A."/>
            <person name="da Fonseca R.N."/>
            <person name="Fogaca A."/>
            <person name="Logullo C."/>
            <person name="Tanaka A."/>
            <person name="Daffre S."/>
            <person name="Termignoni C."/>
            <person name="Vaz I.S.Jr."/>
            <person name="Oliveira P.L."/>
            <person name="Ribeiro J.M."/>
        </authorList>
    </citation>
    <scope>NUCLEOTIDE SEQUENCE</scope>
    <source>
        <strain evidence="2">Porto Alegre</strain>
    </source>
</reference>
<keyword evidence="1" id="KW-0812">Transmembrane</keyword>
<name>A0A6M2DA40_RHIMP</name>
<accession>A0A6M2DA40</accession>
<evidence type="ECO:0000256" key="1">
    <source>
        <dbReference type="SAM" id="Phobius"/>
    </source>
</evidence>
<evidence type="ECO:0000313" key="2">
    <source>
        <dbReference type="EMBL" id="NOV42985.1"/>
    </source>
</evidence>
<proteinExistence type="predicted"/>
<keyword evidence="1" id="KW-1133">Transmembrane helix</keyword>
<keyword evidence="1" id="KW-0472">Membrane</keyword>
<organism evidence="2">
    <name type="scientific">Rhipicephalus microplus</name>
    <name type="common">Cattle tick</name>
    <name type="synonym">Boophilus microplus</name>
    <dbReference type="NCBI Taxonomy" id="6941"/>
    <lineage>
        <taxon>Eukaryota</taxon>
        <taxon>Metazoa</taxon>
        <taxon>Ecdysozoa</taxon>
        <taxon>Arthropoda</taxon>
        <taxon>Chelicerata</taxon>
        <taxon>Arachnida</taxon>
        <taxon>Acari</taxon>
        <taxon>Parasitiformes</taxon>
        <taxon>Ixodida</taxon>
        <taxon>Ixodoidea</taxon>
        <taxon>Ixodidae</taxon>
        <taxon>Rhipicephalinae</taxon>
        <taxon>Rhipicephalus</taxon>
        <taxon>Boophilus</taxon>
    </lineage>
</organism>